<feature type="region of interest" description="Disordered" evidence="1">
    <location>
        <begin position="85"/>
        <end position="118"/>
    </location>
</feature>
<name>A0A8D8ER60_CULPI</name>
<dbReference type="AlphaFoldDB" id="A0A8D8ER60"/>
<keyword evidence="2" id="KW-0732">Signal</keyword>
<evidence type="ECO:0000256" key="2">
    <source>
        <dbReference type="SAM" id="SignalP"/>
    </source>
</evidence>
<protein>
    <submittedName>
        <fullName evidence="3">(northern house mosquito) hypothetical protein</fullName>
    </submittedName>
</protein>
<dbReference type="EMBL" id="HBUE01002274">
    <property type="protein sequence ID" value="CAG6444191.1"/>
    <property type="molecule type" value="Transcribed_RNA"/>
</dbReference>
<evidence type="ECO:0000256" key="1">
    <source>
        <dbReference type="SAM" id="MobiDB-lite"/>
    </source>
</evidence>
<sequence>MRTRFRWSPSTRMWTLPGMCTVWLCGTRSPLGPRARATLPRSTTIATRCSRRRSYARDSVRLWGRFRRTDFVRITMWNLVRIAQSRTTSSSSSTFSQRKSIASNRSSRPGSRSPAIWR</sequence>
<proteinExistence type="predicted"/>
<feature type="signal peptide" evidence="2">
    <location>
        <begin position="1"/>
        <end position="20"/>
    </location>
</feature>
<reference evidence="3" key="1">
    <citation type="submission" date="2021-05" db="EMBL/GenBank/DDBJ databases">
        <authorList>
            <person name="Alioto T."/>
            <person name="Alioto T."/>
            <person name="Gomez Garrido J."/>
        </authorList>
    </citation>
    <scope>NUCLEOTIDE SEQUENCE</scope>
</reference>
<evidence type="ECO:0000313" key="3">
    <source>
        <dbReference type="EMBL" id="CAG6444191.1"/>
    </source>
</evidence>
<feature type="chain" id="PRO_5034854931" evidence="2">
    <location>
        <begin position="21"/>
        <end position="118"/>
    </location>
</feature>
<organism evidence="3">
    <name type="scientific">Culex pipiens</name>
    <name type="common">House mosquito</name>
    <dbReference type="NCBI Taxonomy" id="7175"/>
    <lineage>
        <taxon>Eukaryota</taxon>
        <taxon>Metazoa</taxon>
        <taxon>Ecdysozoa</taxon>
        <taxon>Arthropoda</taxon>
        <taxon>Hexapoda</taxon>
        <taxon>Insecta</taxon>
        <taxon>Pterygota</taxon>
        <taxon>Neoptera</taxon>
        <taxon>Endopterygota</taxon>
        <taxon>Diptera</taxon>
        <taxon>Nematocera</taxon>
        <taxon>Culicoidea</taxon>
        <taxon>Culicidae</taxon>
        <taxon>Culicinae</taxon>
        <taxon>Culicini</taxon>
        <taxon>Culex</taxon>
        <taxon>Culex</taxon>
    </lineage>
</organism>
<accession>A0A8D8ER60</accession>